<sequence>MPTMTKKPPDPPGWYNPPKHLFTLDQLLEFFERCGMGRTFTQCLRCGTPQDEEHRNGWLSECEGRCMLCQQKGHIGRPCSRMSFSYSDFFNEAFFMNHTGVNCAPWEDEFEDKIKSAKGQARSVTTARVKSLENAVINAASTEILREISAGSAQETAAAQGARIAEKIGRGVTIEETTTVDDDTAQGATIEETTTVDDDIAQEATVDTRTRNEAFRDHAHRSLSDLATIVERQHKTGECPQRNAADKARAVLKSKKKEEVDKMDVDNKKSTPDVTPQARIEELQSQLEASQQEVIEQRKQNIELLRRMADLQKRAAEAAQRQADGPIDNRDDLVDCKEEELPCPVKQEDGPVFEDEPLFKTP</sequence>
<organism evidence="1 2">
    <name type="scientific">Boeremia exigua</name>
    <dbReference type="NCBI Taxonomy" id="749465"/>
    <lineage>
        <taxon>Eukaryota</taxon>
        <taxon>Fungi</taxon>
        <taxon>Dikarya</taxon>
        <taxon>Ascomycota</taxon>
        <taxon>Pezizomycotina</taxon>
        <taxon>Dothideomycetes</taxon>
        <taxon>Pleosporomycetidae</taxon>
        <taxon>Pleosporales</taxon>
        <taxon>Pleosporineae</taxon>
        <taxon>Didymellaceae</taxon>
        <taxon>Boeremia</taxon>
    </lineage>
</organism>
<keyword evidence="2" id="KW-1185">Reference proteome</keyword>
<dbReference type="Proteomes" id="UP001153331">
    <property type="component" value="Unassembled WGS sequence"/>
</dbReference>
<proteinExistence type="predicted"/>
<protein>
    <submittedName>
        <fullName evidence="1">Uncharacterized protein</fullName>
    </submittedName>
</protein>
<name>A0ACC2I940_9PLEO</name>
<evidence type="ECO:0000313" key="2">
    <source>
        <dbReference type="Proteomes" id="UP001153331"/>
    </source>
</evidence>
<dbReference type="EMBL" id="JAPHNI010000381">
    <property type="protein sequence ID" value="KAJ8111709.1"/>
    <property type="molecule type" value="Genomic_DNA"/>
</dbReference>
<accession>A0ACC2I940</accession>
<evidence type="ECO:0000313" key="1">
    <source>
        <dbReference type="EMBL" id="KAJ8111709.1"/>
    </source>
</evidence>
<gene>
    <name evidence="1" type="ORF">OPT61_g5759</name>
</gene>
<comment type="caution">
    <text evidence="1">The sequence shown here is derived from an EMBL/GenBank/DDBJ whole genome shotgun (WGS) entry which is preliminary data.</text>
</comment>
<reference evidence="1" key="1">
    <citation type="submission" date="2022-11" db="EMBL/GenBank/DDBJ databases">
        <title>Genome Sequence of Boeremia exigua.</title>
        <authorList>
            <person name="Buettner E."/>
        </authorList>
    </citation>
    <scope>NUCLEOTIDE SEQUENCE</scope>
    <source>
        <strain evidence="1">CU02</strain>
    </source>
</reference>